<sequence length="227" mass="25205">MAIKENLKLRVVHDQLEAGASITLDPAMRVVYCRTGNVRIIEGGRRRILSEDNAQLVQTETTIEAAVGPATVWRWELVPVESDDAATLAHGAGVVSENKGAYPLPLPDDERQFSIRCDRVAFPPSGEALTHIHAAPGVRCVHTGEFFHDSLGKQWTIKPGVTWLERGPEPVYAKVWDKGPANFIRVMVIPSAYSGKSTISYVKPEDAQKPKSQQYYRYLEEEIQLPG</sequence>
<reference evidence="1 2" key="1">
    <citation type="submission" date="2019-03" db="EMBL/GenBank/DDBJ databases">
        <title>Genomic Encyclopedia of Type Strains, Phase IV (KMG-IV): sequencing the most valuable type-strain genomes for metagenomic binning, comparative biology and taxonomic classification.</title>
        <authorList>
            <person name="Goeker M."/>
        </authorList>
    </citation>
    <scope>NUCLEOTIDE SEQUENCE [LARGE SCALE GENOMIC DNA]</scope>
    <source>
        <strain evidence="1 2">DSM 7445</strain>
    </source>
</reference>
<dbReference type="RefSeq" id="WP_132260090.1">
    <property type="nucleotide sequence ID" value="NZ_SLZQ01000015.1"/>
</dbReference>
<evidence type="ECO:0000313" key="1">
    <source>
        <dbReference type="EMBL" id="TCS33754.1"/>
    </source>
</evidence>
<comment type="caution">
    <text evidence="1">The sequence shown here is derived from an EMBL/GenBank/DDBJ whole genome shotgun (WGS) entry which is preliminary data.</text>
</comment>
<accession>A0A4R3HPS6</accession>
<gene>
    <name evidence="1" type="ORF">EDC30_11544</name>
</gene>
<evidence type="ECO:0000313" key="2">
    <source>
        <dbReference type="Proteomes" id="UP000295382"/>
    </source>
</evidence>
<name>A0A4R3HPS6_PAULE</name>
<dbReference type="OrthoDB" id="8678668at2"/>
<dbReference type="AlphaFoldDB" id="A0A4R3HPS6"/>
<dbReference type="EMBL" id="SLZQ01000015">
    <property type="protein sequence ID" value="TCS33754.1"/>
    <property type="molecule type" value="Genomic_DNA"/>
</dbReference>
<proteinExistence type="predicted"/>
<protein>
    <submittedName>
        <fullName evidence="1">Uncharacterized protein</fullName>
    </submittedName>
</protein>
<dbReference type="Proteomes" id="UP000295382">
    <property type="component" value="Unassembled WGS sequence"/>
</dbReference>
<organism evidence="1 2">
    <name type="scientific">Paucimonas lemoignei</name>
    <name type="common">Pseudomonas lemoignei</name>
    <dbReference type="NCBI Taxonomy" id="29443"/>
    <lineage>
        <taxon>Bacteria</taxon>
        <taxon>Pseudomonadati</taxon>
        <taxon>Pseudomonadota</taxon>
        <taxon>Betaproteobacteria</taxon>
        <taxon>Burkholderiales</taxon>
        <taxon>Burkholderiaceae</taxon>
        <taxon>Paucimonas</taxon>
    </lineage>
</organism>
<keyword evidence="2" id="KW-1185">Reference proteome</keyword>